<dbReference type="EMBL" id="BGPR01043964">
    <property type="protein sequence ID" value="GBO20630.1"/>
    <property type="molecule type" value="Genomic_DNA"/>
</dbReference>
<proteinExistence type="predicted"/>
<accession>A0A4Y2VA98</accession>
<evidence type="ECO:0000313" key="1">
    <source>
        <dbReference type="EMBL" id="GBO20630.1"/>
    </source>
</evidence>
<reference evidence="1 2" key="1">
    <citation type="journal article" date="2019" name="Sci. Rep.">
        <title>Orb-weaving spider Araneus ventricosus genome elucidates the spidroin gene catalogue.</title>
        <authorList>
            <person name="Kono N."/>
            <person name="Nakamura H."/>
            <person name="Ohtoshi R."/>
            <person name="Moran D.A.P."/>
            <person name="Shinohara A."/>
            <person name="Yoshida Y."/>
            <person name="Fujiwara M."/>
            <person name="Mori M."/>
            <person name="Tomita M."/>
            <person name="Arakawa K."/>
        </authorList>
    </citation>
    <scope>NUCLEOTIDE SEQUENCE [LARGE SCALE GENOMIC DNA]</scope>
</reference>
<dbReference type="Proteomes" id="UP000499080">
    <property type="component" value="Unassembled WGS sequence"/>
</dbReference>
<comment type="caution">
    <text evidence="1">The sequence shown here is derived from an EMBL/GenBank/DDBJ whole genome shotgun (WGS) entry which is preliminary data.</text>
</comment>
<organism evidence="1 2">
    <name type="scientific">Araneus ventricosus</name>
    <name type="common">Orbweaver spider</name>
    <name type="synonym">Epeira ventricosa</name>
    <dbReference type="NCBI Taxonomy" id="182803"/>
    <lineage>
        <taxon>Eukaryota</taxon>
        <taxon>Metazoa</taxon>
        <taxon>Ecdysozoa</taxon>
        <taxon>Arthropoda</taxon>
        <taxon>Chelicerata</taxon>
        <taxon>Arachnida</taxon>
        <taxon>Araneae</taxon>
        <taxon>Araneomorphae</taxon>
        <taxon>Entelegynae</taxon>
        <taxon>Araneoidea</taxon>
        <taxon>Araneidae</taxon>
        <taxon>Araneus</taxon>
    </lineage>
</organism>
<dbReference type="AlphaFoldDB" id="A0A4Y2VA98"/>
<name>A0A4Y2VA98_ARAVE</name>
<keyword evidence="2" id="KW-1185">Reference proteome</keyword>
<protein>
    <submittedName>
        <fullName evidence="1">Uncharacterized protein</fullName>
    </submittedName>
</protein>
<evidence type="ECO:0000313" key="2">
    <source>
        <dbReference type="Proteomes" id="UP000499080"/>
    </source>
</evidence>
<sequence length="87" mass="10260">MNWTLPTYVVIYPITPPHAVTFPLRRAEMGCGGKDNWNPYRAYLLSDFRNSLPSKEANRLRPAFNVVMGKFQDRPARYERVKTRWQT</sequence>
<gene>
    <name evidence="1" type="ORF">AVEN_255689_1</name>
</gene>